<evidence type="ECO:0000313" key="1">
    <source>
        <dbReference type="EMBL" id="CAF4953864.1"/>
    </source>
</evidence>
<proteinExistence type="predicted"/>
<sequence>EYYPRKKRITSELILWRPPRYRRLAMDDAPFVCRRAALTRVYRHTTGAQPIEPEHMQND</sequence>
<accession>A0A8S3CUJ2</accession>
<gene>
    <name evidence="1" type="ORF">SMN809_LOCUS54257</name>
</gene>
<comment type="caution">
    <text evidence="1">The sequence shown here is derived from an EMBL/GenBank/DDBJ whole genome shotgun (WGS) entry which is preliminary data.</text>
</comment>
<dbReference type="EMBL" id="CAJOBI010188719">
    <property type="protein sequence ID" value="CAF4953864.1"/>
    <property type="molecule type" value="Genomic_DNA"/>
</dbReference>
<feature type="non-terminal residue" evidence="1">
    <location>
        <position position="59"/>
    </location>
</feature>
<organism evidence="1 2">
    <name type="scientific">Rotaria magnacalcarata</name>
    <dbReference type="NCBI Taxonomy" id="392030"/>
    <lineage>
        <taxon>Eukaryota</taxon>
        <taxon>Metazoa</taxon>
        <taxon>Spiralia</taxon>
        <taxon>Gnathifera</taxon>
        <taxon>Rotifera</taxon>
        <taxon>Eurotatoria</taxon>
        <taxon>Bdelloidea</taxon>
        <taxon>Philodinida</taxon>
        <taxon>Philodinidae</taxon>
        <taxon>Rotaria</taxon>
    </lineage>
</organism>
<reference evidence="1" key="1">
    <citation type="submission" date="2021-02" db="EMBL/GenBank/DDBJ databases">
        <authorList>
            <person name="Nowell W R."/>
        </authorList>
    </citation>
    <scope>NUCLEOTIDE SEQUENCE</scope>
</reference>
<name>A0A8S3CUJ2_9BILA</name>
<evidence type="ECO:0000313" key="2">
    <source>
        <dbReference type="Proteomes" id="UP000676336"/>
    </source>
</evidence>
<protein>
    <submittedName>
        <fullName evidence="1">Uncharacterized protein</fullName>
    </submittedName>
</protein>
<dbReference type="Proteomes" id="UP000676336">
    <property type="component" value="Unassembled WGS sequence"/>
</dbReference>
<dbReference type="AlphaFoldDB" id="A0A8S3CUJ2"/>
<feature type="non-terminal residue" evidence="1">
    <location>
        <position position="1"/>
    </location>
</feature>